<dbReference type="GO" id="GO:0000287">
    <property type="term" value="F:magnesium ion binding"/>
    <property type="evidence" value="ECO:0007669"/>
    <property type="project" value="InterPro"/>
</dbReference>
<evidence type="ECO:0000256" key="1">
    <source>
        <dbReference type="ARBA" id="ARBA00022679"/>
    </source>
</evidence>
<keyword evidence="1 3" id="KW-0808">Transferase</keyword>
<evidence type="ECO:0000259" key="2">
    <source>
        <dbReference type="Pfam" id="PF01648"/>
    </source>
</evidence>
<name>A0A7Y7XJ59_9PSED</name>
<reference evidence="3 4" key="1">
    <citation type="submission" date="2020-04" db="EMBL/GenBank/DDBJ databases">
        <title>Molecular characterization of pseudomonads from Agaricus bisporus reveal novel blotch 2 pathogens in Western Europe.</title>
        <authorList>
            <person name="Taparia T."/>
            <person name="Krijger M."/>
            <person name="Haynes E."/>
            <person name="Elpinstone J.G."/>
            <person name="Noble R."/>
            <person name="Van Der Wolf J."/>
        </authorList>
    </citation>
    <scope>NUCLEOTIDE SEQUENCE [LARGE SCALE GENOMIC DNA]</scope>
    <source>
        <strain evidence="3 4">H7001</strain>
    </source>
</reference>
<dbReference type="InterPro" id="IPR008278">
    <property type="entry name" value="4-PPantetheinyl_Trfase_dom"/>
</dbReference>
<proteinExistence type="predicted"/>
<comment type="caution">
    <text evidence="3">The sequence shown here is derived from an EMBL/GenBank/DDBJ whole genome shotgun (WGS) entry which is preliminary data.</text>
</comment>
<dbReference type="SUPFAM" id="SSF56214">
    <property type="entry name" value="4'-phosphopantetheinyl transferase"/>
    <property type="match status" value="2"/>
</dbReference>
<dbReference type="RefSeq" id="WP_177105951.1">
    <property type="nucleotide sequence ID" value="NZ_JACAQB010000041.1"/>
</dbReference>
<dbReference type="EMBL" id="JACAQB010000041">
    <property type="protein sequence ID" value="NWC00808.1"/>
    <property type="molecule type" value="Genomic_DNA"/>
</dbReference>
<protein>
    <submittedName>
        <fullName evidence="3">4'-phosphopantetheinyl transferase superfamily protein</fullName>
    </submittedName>
</protein>
<dbReference type="Proteomes" id="UP000539985">
    <property type="component" value="Unassembled WGS sequence"/>
</dbReference>
<dbReference type="Gene3D" id="3.90.470.20">
    <property type="entry name" value="4'-phosphopantetheinyl transferase domain"/>
    <property type="match status" value="1"/>
</dbReference>
<dbReference type="Pfam" id="PF01648">
    <property type="entry name" value="ACPS"/>
    <property type="match status" value="1"/>
</dbReference>
<feature type="domain" description="4'-phosphopantetheinyl transferase" evidence="2">
    <location>
        <begin position="99"/>
        <end position="163"/>
    </location>
</feature>
<organism evidence="3 4">
    <name type="scientific">Pseudomonas gingeri</name>
    <dbReference type="NCBI Taxonomy" id="117681"/>
    <lineage>
        <taxon>Bacteria</taxon>
        <taxon>Pseudomonadati</taxon>
        <taxon>Pseudomonadota</taxon>
        <taxon>Gammaproteobacteria</taxon>
        <taxon>Pseudomonadales</taxon>
        <taxon>Pseudomonadaceae</taxon>
        <taxon>Pseudomonas</taxon>
    </lineage>
</organism>
<evidence type="ECO:0000313" key="4">
    <source>
        <dbReference type="Proteomes" id="UP000539985"/>
    </source>
</evidence>
<evidence type="ECO:0000313" key="3">
    <source>
        <dbReference type="EMBL" id="NWC00808.1"/>
    </source>
</evidence>
<dbReference type="InterPro" id="IPR037143">
    <property type="entry name" value="4-PPantetheinyl_Trfase_dom_sf"/>
</dbReference>
<accession>A0A7Y7XJ59</accession>
<dbReference type="AlphaFoldDB" id="A0A7Y7XJ59"/>
<sequence length="195" mass="20999">MAVLTLHPWPGALPPPQQGVVLICTRHPAGASRAEARAQIREALRAVISQTLGLPPSALSFPHVPGQAPRVLITGRHEPGLSISHEEDISVAALHLCGPVGIDLMRVQDIPDWESVARDYLGPQTTLGLRQVAQEQRAQAFAQAWCLREATLKCAGRALEEWSGEPEADYRCFGLDLPPGLVGMLVLPVTPGRSH</sequence>
<gene>
    <name evidence="3" type="ORF">HX882_33580</name>
</gene>
<dbReference type="GO" id="GO:0008897">
    <property type="term" value="F:holo-[acyl-carrier-protein] synthase activity"/>
    <property type="evidence" value="ECO:0007669"/>
    <property type="project" value="InterPro"/>
</dbReference>